<evidence type="ECO:0000313" key="2">
    <source>
        <dbReference type="Proteomes" id="UP000032568"/>
    </source>
</evidence>
<name>A0AAE9YHN3_9GAMM</name>
<gene>
    <name evidence="1" type="ORF">SG35_014965</name>
</gene>
<sequence length="58" mass="7056">MNIEEFDRLNKLSEKLLTHTAASIEKEEFYFLLSQWNNSKYNLLREITEFNHDEDAIY</sequence>
<dbReference type="Proteomes" id="UP000032568">
    <property type="component" value="Chromosome"/>
</dbReference>
<evidence type="ECO:0000313" key="1">
    <source>
        <dbReference type="EMBL" id="WDD96680.1"/>
    </source>
</evidence>
<dbReference type="KEGG" id="tact:SG35_014965"/>
<organism evidence="1 2">
    <name type="scientific">Thalassomonas actiniarum</name>
    <dbReference type="NCBI Taxonomy" id="485447"/>
    <lineage>
        <taxon>Bacteria</taxon>
        <taxon>Pseudomonadati</taxon>
        <taxon>Pseudomonadota</taxon>
        <taxon>Gammaproteobacteria</taxon>
        <taxon>Alteromonadales</taxon>
        <taxon>Colwelliaceae</taxon>
        <taxon>Thalassomonas</taxon>
    </lineage>
</organism>
<dbReference type="EMBL" id="CP059735">
    <property type="protein sequence ID" value="WDD96680.1"/>
    <property type="molecule type" value="Genomic_DNA"/>
</dbReference>
<keyword evidence="2" id="KW-1185">Reference proteome</keyword>
<reference evidence="1 2" key="2">
    <citation type="journal article" date="2022" name="Mar. Drugs">
        <title>Bioassay-Guided Fractionation Leads to the Detection of Cholic Acid Generated by the Rare Thalassomonas sp.</title>
        <authorList>
            <person name="Pheiffer F."/>
            <person name="Schneider Y.K."/>
            <person name="Hansen E.H."/>
            <person name="Andersen J.H."/>
            <person name="Isaksson J."/>
            <person name="Busche T."/>
            <person name="R C."/>
            <person name="Kalinowski J."/>
            <person name="Zyl L.V."/>
            <person name="Trindade M."/>
        </authorList>
    </citation>
    <scope>NUCLEOTIDE SEQUENCE [LARGE SCALE GENOMIC DNA]</scope>
    <source>
        <strain evidence="1 2">A5K-106</strain>
    </source>
</reference>
<proteinExistence type="predicted"/>
<protein>
    <submittedName>
        <fullName evidence="1">Uncharacterized protein</fullName>
    </submittedName>
</protein>
<dbReference type="RefSeq" id="WP_160298340.1">
    <property type="nucleotide sequence ID" value="NZ_CP059735.1"/>
</dbReference>
<reference evidence="1 2" key="1">
    <citation type="journal article" date="2015" name="Genome Announc.">
        <title>Draft Genome Sequences of Marine Isolates of Thalassomonas viridans and Thalassomonas actiniarum.</title>
        <authorList>
            <person name="Olonade I."/>
            <person name="van Zyl L.J."/>
            <person name="Trindade M."/>
        </authorList>
    </citation>
    <scope>NUCLEOTIDE SEQUENCE [LARGE SCALE GENOMIC DNA]</scope>
    <source>
        <strain evidence="1 2">A5K-106</strain>
    </source>
</reference>
<accession>A0AAE9YHN3</accession>
<dbReference type="AlphaFoldDB" id="A0AAE9YHN3"/>